<comment type="similarity">
    <text evidence="1">Belongs to the RMI1 family.</text>
</comment>
<dbReference type="GO" id="GO:0031422">
    <property type="term" value="C:RecQ family helicase-topoisomerase III complex"/>
    <property type="evidence" value="ECO:0007669"/>
    <property type="project" value="TreeGrafter"/>
</dbReference>
<evidence type="ECO:0000256" key="3">
    <source>
        <dbReference type="SAM" id="MobiDB-lite"/>
    </source>
</evidence>
<name>A0A914CC42_9BILA</name>
<dbReference type="GO" id="GO:0000712">
    <property type="term" value="P:resolution of meiotic recombination intermediates"/>
    <property type="evidence" value="ECO:0007669"/>
    <property type="project" value="TreeGrafter"/>
</dbReference>
<accession>A0A914CC42</accession>
<dbReference type="Pfam" id="PF08585">
    <property type="entry name" value="RMI1_N_C"/>
    <property type="match status" value="1"/>
</dbReference>
<organism evidence="5 6">
    <name type="scientific">Acrobeloides nanus</name>
    <dbReference type="NCBI Taxonomy" id="290746"/>
    <lineage>
        <taxon>Eukaryota</taxon>
        <taxon>Metazoa</taxon>
        <taxon>Ecdysozoa</taxon>
        <taxon>Nematoda</taxon>
        <taxon>Chromadorea</taxon>
        <taxon>Rhabditida</taxon>
        <taxon>Tylenchina</taxon>
        <taxon>Cephalobomorpha</taxon>
        <taxon>Cephaloboidea</taxon>
        <taxon>Cephalobidae</taxon>
        <taxon>Acrobeloides</taxon>
    </lineage>
</organism>
<dbReference type="InterPro" id="IPR013894">
    <property type="entry name" value="RMI1_OB"/>
</dbReference>
<evidence type="ECO:0000313" key="5">
    <source>
        <dbReference type="Proteomes" id="UP000887540"/>
    </source>
</evidence>
<evidence type="ECO:0000259" key="4">
    <source>
        <dbReference type="Pfam" id="PF08585"/>
    </source>
</evidence>
<feature type="domain" description="RecQ mediated genome instability protein 1 OB-fold" evidence="4">
    <location>
        <begin position="84"/>
        <end position="209"/>
    </location>
</feature>
<dbReference type="PANTHER" id="PTHR14790">
    <property type="entry name" value="RECQ-MEDIATED GENOME INSTABILITY PROTEIN 1 RMI1"/>
    <property type="match status" value="1"/>
</dbReference>
<dbReference type="Gene3D" id="2.40.50.770">
    <property type="entry name" value="RecQ-mediated genome instability protein Rmi1, C-terminal domain"/>
    <property type="match status" value="1"/>
</dbReference>
<dbReference type="Proteomes" id="UP000887540">
    <property type="component" value="Unplaced"/>
</dbReference>
<evidence type="ECO:0000313" key="6">
    <source>
        <dbReference type="WBParaSite" id="ACRNAN_Path_803.g3044.t1"/>
    </source>
</evidence>
<feature type="region of interest" description="Disordered" evidence="3">
    <location>
        <begin position="475"/>
        <end position="494"/>
    </location>
</feature>
<dbReference type="InterPro" id="IPR042470">
    <property type="entry name" value="RMI1_N_C_sf"/>
</dbReference>
<dbReference type="AlphaFoldDB" id="A0A914CC42"/>
<dbReference type="GO" id="GO:0000724">
    <property type="term" value="P:double-strand break repair via homologous recombination"/>
    <property type="evidence" value="ECO:0007669"/>
    <property type="project" value="TreeGrafter"/>
</dbReference>
<evidence type="ECO:0000256" key="1">
    <source>
        <dbReference type="ARBA" id="ARBA00006395"/>
    </source>
</evidence>
<protein>
    <recommendedName>
        <fullName evidence="2">RecQ-mediated genome instability protein 1</fullName>
    </recommendedName>
</protein>
<reference evidence="6" key="1">
    <citation type="submission" date="2022-11" db="UniProtKB">
        <authorList>
            <consortium name="WormBaseParasite"/>
        </authorList>
    </citation>
    <scope>IDENTIFICATION</scope>
</reference>
<feature type="region of interest" description="Disordered" evidence="3">
    <location>
        <begin position="283"/>
        <end position="302"/>
    </location>
</feature>
<proteinExistence type="inferred from homology"/>
<dbReference type="GO" id="GO:0016604">
    <property type="term" value="C:nuclear body"/>
    <property type="evidence" value="ECO:0007669"/>
    <property type="project" value="TreeGrafter"/>
</dbReference>
<evidence type="ECO:0000256" key="2">
    <source>
        <dbReference type="ARBA" id="ARBA00018987"/>
    </source>
</evidence>
<dbReference type="PANTHER" id="PTHR14790:SF15">
    <property type="entry name" value="RECQ-MEDIATED GENOME INSTABILITY PROTEIN 1"/>
    <property type="match status" value="1"/>
</dbReference>
<keyword evidence="5" id="KW-1185">Reference proteome</keyword>
<sequence length="636" mass="72142">MLDEASLFDTIAEFFTDELQVQLKPEWCSDFLAYISSSELGDEELIRVAYDQWRFSNLSESTQPNFSYFPGFDSVGLSGVKNEFPSRAVFQVESVLDVGVSFMSQFKKLTFKESDNSEFQNDSNGNEEEEEAIFDKAKPNRMLYLTLSDGRSQVNALEYEPIDELSILTHPGCKLMIIGPVQFRKNTFLLTPENIQILGGEVEELMVTNRLLHLLAKKLNKTIPGCEKELRKEETNLNSSISYEIIAKPVKNFPLFKPLEAGLPSVFNAPELVHPSIYNEPKPRRPSIFKEPEPTRPSFLKAPESNSINVFKEPEPVCPQTPSLASVHDISVVPETPLQDISVVPETPATIINRRGREQEFPTPGTFSYKGPMDFFVNRHKTRPVNYEENIKESLAKLIKEKRQKEEEESEEPVFKVPRLLQNRVVQSKTATNIPTAVVPPLPTQPKPSSTFDLAHQKPVAKPTRDLILSQANSPSRPIKHFAPQPKPARRPADNFNRTISTVLAADYAFAEEPMLFQKTSKVLSTTSPLYEPQKIESLAKPPHERFLMNRSMPPQLDDLPRQDPTNWETSVSPENRITSVLHELQPSRFESALQDLKKEYQIVNSNRPSQLSLADRLKQLAYKSIPYHNTSSGNF</sequence>
<dbReference type="SMART" id="SM01161">
    <property type="entry name" value="DUF1767"/>
    <property type="match status" value="1"/>
</dbReference>
<dbReference type="WBParaSite" id="ACRNAN_Path_803.g3044.t1">
    <property type="protein sequence ID" value="ACRNAN_Path_803.g3044.t1"/>
    <property type="gene ID" value="ACRNAN_Path_803.g3044"/>
</dbReference>